<dbReference type="GO" id="GO:0031623">
    <property type="term" value="P:receptor internalization"/>
    <property type="evidence" value="ECO:0007669"/>
    <property type="project" value="TreeGrafter"/>
</dbReference>
<feature type="domain" description="GED" evidence="18">
    <location>
        <begin position="759"/>
        <end position="852"/>
    </location>
</feature>
<evidence type="ECO:0000313" key="20">
    <source>
        <dbReference type="EMBL" id="KAG7662764.1"/>
    </source>
</evidence>
<evidence type="ECO:0000256" key="10">
    <source>
        <dbReference type="ARBA" id="ARBA00022946"/>
    </source>
</evidence>
<sequence>MVSTTSLIKSSGIVIPKRNISFIKIIARATKAPAYIGGTMAAGGTYVAYKVEQASTYTQDKLSAIKDFTDGIFDKTGDFFKNMGLGTGSEGSGGSSSNGGSGGHQGGNETTTTLATVAAVGLSSEDEEMSDAEIEQDLDDDDVETLIEEDDEDEIDFANDETHDHMLNLTRQMIEIRNLLSNIDHEGISLPSIVVIGSQSSGKSSVLESIVGQEFLPKGSNMVTRRPIELTLVNTPEAAANVADFPALKMFNLTDFEQVQKILFDLNMAVPASECISNDPIQVTIKSPTVPDLSLVDLPGYIQVEAADQPAELKRKIRDLCDRYLEAPNVILAISAADVDLANSAALRASRTADPRGERTIGVVTKLDLVNPEQARKILTNRKYPLKLGYVGVITKAPNAIKSGPGGLFSRKQLTGYQAFVAQQNFEHSYLKEHKEEFFGCTAGTRNLKKKLMKVLEKTMAASLRPTHLAIQQELEETSYQFKVEFNDRPLTPEMYLANNIDILKLGTKDLSHRFSRPELKALLKNELDQKVLDLLAERYWNKPFELNQTVKFEPDLYELSQITNIDDDIYWHKKLDLTTGSLTKIGVGRMSTNLVTNALLTEVENLVDNTQLRNHPMAKSQVREAAKTVLGAKYYSTADQVENCIKPYKYEIELEDREWQISKENAVNLLREEMKQCDEVYHDLKRQVGGRKLQQVVTYLEKLKQQQSGDVDLTTNETLGFSPTLIQKGKDAIFLKDRLSLLKMRYSFVKNSKKCKRKENKYQCPEIFLDAVTSKITATSILFLNVELLSDFYYNFPRELDQRFFNNLSKEEIEKFAKEDPKIKKHIELQERKDLLENALSKIESVLAIQRNTTPNQKNDDRKSMFSWK</sequence>
<keyword evidence="13" id="KW-0342">GTP-binding</keyword>
<dbReference type="Pfam" id="PF00350">
    <property type="entry name" value="Dynamin_N"/>
    <property type="match status" value="1"/>
</dbReference>
<keyword evidence="4" id="KW-0812">Transmembrane</keyword>
<comment type="caution">
    <text evidence="20">The sequence shown here is derived from an EMBL/GenBank/DDBJ whole genome shotgun (WGS) entry which is preliminary data.</text>
</comment>
<dbReference type="EMBL" id="JAGSYN010000163">
    <property type="protein sequence ID" value="KAG7662764.1"/>
    <property type="molecule type" value="Genomic_DNA"/>
</dbReference>
<dbReference type="InterPro" id="IPR045063">
    <property type="entry name" value="Dynamin_N"/>
</dbReference>
<dbReference type="RefSeq" id="XP_049262997.1">
    <property type="nucleotide sequence ID" value="XM_049407639.1"/>
</dbReference>
<feature type="region of interest" description="Disordered" evidence="17">
    <location>
        <begin position="84"/>
        <end position="110"/>
    </location>
</feature>
<keyword evidence="10" id="KW-0809">Transit peptide</keyword>
<dbReference type="GO" id="GO:0061024">
    <property type="term" value="P:membrane organization"/>
    <property type="evidence" value="ECO:0007669"/>
    <property type="project" value="UniProtKB-ARBA"/>
</dbReference>
<dbReference type="PROSITE" id="PS51718">
    <property type="entry name" value="G_DYNAMIN_2"/>
    <property type="match status" value="1"/>
</dbReference>
<accession>A0A8J5UY16</accession>
<evidence type="ECO:0000256" key="16">
    <source>
        <dbReference type="ARBA" id="ARBA00048040"/>
    </source>
</evidence>
<evidence type="ECO:0000313" key="21">
    <source>
        <dbReference type="Proteomes" id="UP000694255"/>
    </source>
</evidence>
<dbReference type="PROSITE" id="PS00410">
    <property type="entry name" value="G_DYNAMIN_1"/>
    <property type="match status" value="1"/>
</dbReference>
<evidence type="ECO:0000256" key="12">
    <source>
        <dbReference type="ARBA" id="ARBA00023128"/>
    </source>
</evidence>
<keyword evidence="5" id="KW-0479">Metal-binding</keyword>
<dbReference type="GO" id="GO:0008017">
    <property type="term" value="F:microtubule binding"/>
    <property type="evidence" value="ECO:0007669"/>
    <property type="project" value="TreeGrafter"/>
</dbReference>
<evidence type="ECO:0000256" key="9">
    <source>
        <dbReference type="ARBA" id="ARBA00022842"/>
    </source>
</evidence>
<keyword evidence="14" id="KW-0472">Membrane</keyword>
<reference evidence="20 21" key="1">
    <citation type="journal article" date="2021" name="DNA Res.">
        <title>Genome analysis of Candida subhashii reveals its hybrid nature and dual mitochondrial genome conformations.</title>
        <authorList>
            <person name="Mixao V."/>
            <person name="Hegedusova E."/>
            <person name="Saus E."/>
            <person name="Pryszcz L.P."/>
            <person name="Cillingova A."/>
            <person name="Nosek J."/>
            <person name="Gabaldon T."/>
        </authorList>
    </citation>
    <scope>NUCLEOTIDE SEQUENCE [LARGE SCALE GENOMIC DNA]</scope>
    <source>
        <strain evidence="20 21">CBS 10753</strain>
    </source>
</reference>
<dbReference type="PROSITE" id="PS51388">
    <property type="entry name" value="GED"/>
    <property type="match status" value="1"/>
</dbReference>
<dbReference type="FunFam" id="3.40.50.300:FF:000741">
    <property type="entry name" value="Putative mitochondrial dynamin GTPase"/>
    <property type="match status" value="1"/>
</dbReference>
<evidence type="ECO:0000256" key="11">
    <source>
        <dbReference type="ARBA" id="ARBA00022989"/>
    </source>
</evidence>
<dbReference type="GO" id="GO:0005743">
    <property type="term" value="C:mitochondrial inner membrane"/>
    <property type="evidence" value="ECO:0007669"/>
    <property type="project" value="UniProtKB-SubCell"/>
</dbReference>
<dbReference type="GeneID" id="73470552"/>
<evidence type="ECO:0000256" key="4">
    <source>
        <dbReference type="ARBA" id="ARBA00022692"/>
    </source>
</evidence>
<dbReference type="Pfam" id="PF24550">
    <property type="entry name" value="LIS_MGM1"/>
    <property type="match status" value="1"/>
</dbReference>
<evidence type="ECO:0000256" key="15">
    <source>
        <dbReference type="ARBA" id="ARBA00023157"/>
    </source>
</evidence>
<gene>
    <name evidence="20" type="ORF">J8A68_003752</name>
</gene>
<dbReference type="SMART" id="SM00053">
    <property type="entry name" value="DYNc"/>
    <property type="match status" value="1"/>
</dbReference>
<dbReference type="GO" id="GO:0005758">
    <property type="term" value="C:mitochondrial intermembrane space"/>
    <property type="evidence" value="ECO:0007669"/>
    <property type="project" value="UniProtKB-SubCell"/>
</dbReference>
<dbReference type="InterPro" id="IPR019762">
    <property type="entry name" value="Dynamin_GTPase_CS"/>
</dbReference>
<dbReference type="AlphaFoldDB" id="A0A8J5UY16"/>
<dbReference type="PANTHER" id="PTHR11566:SF212">
    <property type="entry name" value="DYNAMIN"/>
    <property type="match status" value="1"/>
</dbReference>
<dbReference type="GO" id="GO:0005525">
    <property type="term" value="F:GTP binding"/>
    <property type="evidence" value="ECO:0007669"/>
    <property type="project" value="UniProtKB-KW"/>
</dbReference>
<dbReference type="EC" id="3.6.5.5" evidence="3"/>
<name>A0A8J5UY16_9ASCO</name>
<dbReference type="OrthoDB" id="5061070at2759"/>
<evidence type="ECO:0000256" key="5">
    <source>
        <dbReference type="ARBA" id="ARBA00022723"/>
    </source>
</evidence>
<evidence type="ECO:0000259" key="18">
    <source>
        <dbReference type="PROSITE" id="PS51388"/>
    </source>
</evidence>
<dbReference type="GO" id="GO:0008053">
    <property type="term" value="P:mitochondrial fusion"/>
    <property type="evidence" value="ECO:0007669"/>
    <property type="project" value="TreeGrafter"/>
</dbReference>
<organism evidence="20 21">
    <name type="scientific">[Candida] subhashii</name>
    <dbReference type="NCBI Taxonomy" id="561895"/>
    <lineage>
        <taxon>Eukaryota</taxon>
        <taxon>Fungi</taxon>
        <taxon>Dikarya</taxon>
        <taxon>Ascomycota</taxon>
        <taxon>Saccharomycotina</taxon>
        <taxon>Pichiomycetes</taxon>
        <taxon>Debaryomycetaceae</taxon>
        <taxon>Spathaspora</taxon>
    </lineage>
</organism>
<dbReference type="GO" id="GO:0005886">
    <property type="term" value="C:plasma membrane"/>
    <property type="evidence" value="ECO:0007669"/>
    <property type="project" value="TreeGrafter"/>
</dbReference>
<comment type="subcellular location">
    <subcellularLocation>
        <location evidence="1">Mitochondrion inner membrane</location>
    </subcellularLocation>
    <subcellularLocation>
        <location evidence="2">Mitochondrion intermembrane space</location>
    </subcellularLocation>
</comment>
<keyword evidence="6" id="KW-0547">Nucleotide-binding</keyword>
<evidence type="ECO:0000256" key="2">
    <source>
        <dbReference type="ARBA" id="ARBA00004569"/>
    </source>
</evidence>
<dbReference type="InterPro" id="IPR001401">
    <property type="entry name" value="Dynamin_GTPase"/>
</dbReference>
<keyword evidence="15" id="KW-1015">Disulfide bond</keyword>
<comment type="catalytic activity">
    <reaction evidence="16">
        <text>GTP + H2O = GDP + phosphate + H(+)</text>
        <dbReference type="Rhea" id="RHEA:19669"/>
        <dbReference type="ChEBI" id="CHEBI:15377"/>
        <dbReference type="ChEBI" id="CHEBI:15378"/>
        <dbReference type="ChEBI" id="CHEBI:37565"/>
        <dbReference type="ChEBI" id="CHEBI:43474"/>
        <dbReference type="ChEBI" id="CHEBI:58189"/>
        <dbReference type="EC" id="3.6.5.5"/>
    </reaction>
</comment>
<evidence type="ECO:0000256" key="7">
    <source>
        <dbReference type="ARBA" id="ARBA00022792"/>
    </source>
</evidence>
<dbReference type="GO" id="GO:0005874">
    <property type="term" value="C:microtubule"/>
    <property type="evidence" value="ECO:0007669"/>
    <property type="project" value="TreeGrafter"/>
</dbReference>
<keyword evidence="11" id="KW-1133">Transmembrane helix</keyword>
<keyword evidence="8" id="KW-0378">Hydrolase</keyword>
<keyword evidence="21" id="KW-1185">Reference proteome</keyword>
<keyword evidence="7" id="KW-0999">Mitochondrion inner membrane</keyword>
<evidence type="ECO:0000256" key="6">
    <source>
        <dbReference type="ARBA" id="ARBA00022741"/>
    </source>
</evidence>
<evidence type="ECO:0000256" key="17">
    <source>
        <dbReference type="SAM" id="MobiDB-lite"/>
    </source>
</evidence>
<dbReference type="CDD" id="cd08771">
    <property type="entry name" value="DLP_1"/>
    <property type="match status" value="1"/>
</dbReference>
<protein>
    <recommendedName>
        <fullName evidence="3">dynamin GTPase</fullName>
        <ecNumber evidence="3">3.6.5.5</ecNumber>
    </recommendedName>
</protein>
<dbReference type="GO" id="GO:0046872">
    <property type="term" value="F:metal ion binding"/>
    <property type="evidence" value="ECO:0007669"/>
    <property type="project" value="UniProtKB-KW"/>
</dbReference>
<feature type="domain" description="Dynamin-type G" evidence="19">
    <location>
        <begin position="187"/>
        <end position="465"/>
    </location>
</feature>
<evidence type="ECO:0000256" key="13">
    <source>
        <dbReference type="ARBA" id="ARBA00023134"/>
    </source>
</evidence>
<proteinExistence type="predicted"/>
<dbReference type="InterPro" id="IPR056495">
    <property type="entry name" value="LIS_MGM1"/>
</dbReference>
<evidence type="ECO:0000256" key="1">
    <source>
        <dbReference type="ARBA" id="ARBA00004273"/>
    </source>
</evidence>
<evidence type="ECO:0000256" key="3">
    <source>
        <dbReference type="ARBA" id="ARBA00011980"/>
    </source>
</evidence>
<keyword evidence="9" id="KW-0460">Magnesium</keyword>
<dbReference type="PANTHER" id="PTHR11566">
    <property type="entry name" value="DYNAMIN"/>
    <property type="match status" value="1"/>
</dbReference>
<evidence type="ECO:0000259" key="19">
    <source>
        <dbReference type="PROSITE" id="PS51718"/>
    </source>
</evidence>
<dbReference type="GO" id="GO:0003924">
    <property type="term" value="F:GTPase activity"/>
    <property type="evidence" value="ECO:0007669"/>
    <property type="project" value="InterPro"/>
</dbReference>
<evidence type="ECO:0000256" key="8">
    <source>
        <dbReference type="ARBA" id="ARBA00022801"/>
    </source>
</evidence>
<dbReference type="InterPro" id="IPR022812">
    <property type="entry name" value="Dynamin"/>
</dbReference>
<dbReference type="InterPro" id="IPR030381">
    <property type="entry name" value="G_DYNAMIN_dom"/>
</dbReference>
<evidence type="ECO:0000256" key="14">
    <source>
        <dbReference type="ARBA" id="ARBA00023136"/>
    </source>
</evidence>
<keyword evidence="12" id="KW-0496">Mitochondrion</keyword>
<dbReference type="Proteomes" id="UP000694255">
    <property type="component" value="Unassembled WGS sequence"/>
</dbReference>
<feature type="compositionally biased region" description="Gly residues" evidence="17">
    <location>
        <begin position="85"/>
        <end position="106"/>
    </location>
</feature>
<dbReference type="InterPro" id="IPR020850">
    <property type="entry name" value="GED_dom"/>
</dbReference>